<organism evidence="3">
    <name type="scientific">Magallana gigas</name>
    <name type="common">Pacific oyster</name>
    <name type="synonym">Crassostrea gigas</name>
    <dbReference type="NCBI Taxonomy" id="29159"/>
    <lineage>
        <taxon>Eukaryota</taxon>
        <taxon>Metazoa</taxon>
        <taxon>Spiralia</taxon>
        <taxon>Lophotrochozoa</taxon>
        <taxon>Mollusca</taxon>
        <taxon>Bivalvia</taxon>
        <taxon>Autobranchia</taxon>
        <taxon>Pteriomorphia</taxon>
        <taxon>Ostreida</taxon>
        <taxon>Ostreoidea</taxon>
        <taxon>Ostreidae</taxon>
        <taxon>Magallana</taxon>
    </lineage>
</organism>
<dbReference type="InterPro" id="IPR044822">
    <property type="entry name" value="Myb_DNA-bind_4"/>
</dbReference>
<reference evidence="3" key="1">
    <citation type="journal article" date="2012" name="Nature">
        <title>The oyster genome reveals stress adaptation and complexity of shell formation.</title>
        <authorList>
            <person name="Zhang G."/>
            <person name="Fang X."/>
            <person name="Guo X."/>
            <person name="Li L."/>
            <person name="Luo R."/>
            <person name="Xu F."/>
            <person name="Yang P."/>
            <person name="Zhang L."/>
            <person name="Wang X."/>
            <person name="Qi H."/>
            <person name="Xiong Z."/>
            <person name="Que H."/>
            <person name="Xie Y."/>
            <person name="Holland P.W."/>
            <person name="Paps J."/>
            <person name="Zhu Y."/>
            <person name="Wu F."/>
            <person name="Chen Y."/>
            <person name="Wang J."/>
            <person name="Peng C."/>
            <person name="Meng J."/>
            <person name="Yang L."/>
            <person name="Liu J."/>
            <person name="Wen B."/>
            <person name="Zhang N."/>
            <person name="Huang Z."/>
            <person name="Zhu Q."/>
            <person name="Feng Y."/>
            <person name="Mount A."/>
            <person name="Hedgecock D."/>
            <person name="Xu Z."/>
            <person name="Liu Y."/>
            <person name="Domazet-Loso T."/>
            <person name="Du Y."/>
            <person name="Sun X."/>
            <person name="Zhang S."/>
            <person name="Liu B."/>
            <person name="Cheng P."/>
            <person name="Jiang X."/>
            <person name="Li J."/>
            <person name="Fan D."/>
            <person name="Wang W."/>
            <person name="Fu W."/>
            <person name="Wang T."/>
            <person name="Wang B."/>
            <person name="Zhang J."/>
            <person name="Peng Z."/>
            <person name="Li Y."/>
            <person name="Li N."/>
            <person name="Wang J."/>
            <person name="Chen M."/>
            <person name="He Y."/>
            <person name="Tan F."/>
            <person name="Song X."/>
            <person name="Zheng Q."/>
            <person name="Huang R."/>
            <person name="Yang H."/>
            <person name="Du X."/>
            <person name="Chen L."/>
            <person name="Yang M."/>
            <person name="Gaffney P.M."/>
            <person name="Wang S."/>
            <person name="Luo L."/>
            <person name="She Z."/>
            <person name="Ming Y."/>
            <person name="Huang W."/>
            <person name="Zhang S."/>
            <person name="Huang B."/>
            <person name="Zhang Y."/>
            <person name="Qu T."/>
            <person name="Ni P."/>
            <person name="Miao G."/>
            <person name="Wang J."/>
            <person name="Wang Q."/>
            <person name="Steinberg C.E."/>
            <person name="Wang H."/>
            <person name="Li N."/>
            <person name="Qian L."/>
            <person name="Zhang G."/>
            <person name="Li Y."/>
            <person name="Yang H."/>
            <person name="Liu X."/>
            <person name="Wang J."/>
            <person name="Yin Y."/>
            <person name="Wang J."/>
        </authorList>
    </citation>
    <scope>NUCLEOTIDE SEQUENCE [LARGE SCALE GENOMIC DNA]</scope>
    <source>
        <strain evidence="3">05x7-T-G4-1.051#20</strain>
    </source>
</reference>
<protein>
    <recommendedName>
        <fullName evidence="2">Myb/SANT-like DNA-binding domain-containing protein</fullName>
    </recommendedName>
</protein>
<dbReference type="EMBL" id="JH819093">
    <property type="protein sequence ID" value="EKC19866.1"/>
    <property type="molecule type" value="Genomic_DNA"/>
</dbReference>
<feature type="compositionally biased region" description="Low complexity" evidence="1">
    <location>
        <begin position="53"/>
        <end position="71"/>
    </location>
</feature>
<dbReference type="AlphaFoldDB" id="K1QEA8"/>
<feature type="region of interest" description="Disordered" evidence="1">
    <location>
        <begin position="170"/>
        <end position="212"/>
    </location>
</feature>
<proteinExistence type="predicted"/>
<feature type="compositionally biased region" description="Basic and acidic residues" evidence="1">
    <location>
        <begin position="1"/>
        <end position="11"/>
    </location>
</feature>
<evidence type="ECO:0000256" key="1">
    <source>
        <dbReference type="SAM" id="MobiDB-lite"/>
    </source>
</evidence>
<dbReference type="Pfam" id="PF13837">
    <property type="entry name" value="Myb_DNA-bind_4"/>
    <property type="match status" value="1"/>
</dbReference>
<dbReference type="HOGENOM" id="CLU_1054653_0_0_1"/>
<accession>K1QEA8</accession>
<name>K1QEA8_MAGGI</name>
<evidence type="ECO:0000313" key="3">
    <source>
        <dbReference type="EMBL" id="EKC19866.1"/>
    </source>
</evidence>
<dbReference type="InParanoid" id="K1QEA8"/>
<evidence type="ECO:0000259" key="2">
    <source>
        <dbReference type="Pfam" id="PF13837"/>
    </source>
</evidence>
<feature type="compositionally biased region" description="Basic and acidic residues" evidence="1">
    <location>
        <begin position="183"/>
        <end position="192"/>
    </location>
</feature>
<feature type="domain" description="Myb/SANT-like DNA-binding" evidence="2">
    <location>
        <begin position="82"/>
        <end position="160"/>
    </location>
</feature>
<feature type="region of interest" description="Disordered" evidence="1">
    <location>
        <begin position="1"/>
        <end position="80"/>
    </location>
</feature>
<gene>
    <name evidence="3" type="ORF">CGI_10007390</name>
</gene>
<sequence>MKPRLNQREYTGHAGSKMAEKDPSVKSLVLQSLLNEEKSDLPSSFSRSDDQHSASSDTSSFTSASSSRSESPITCENTSNTHVWKAEEEDVLVNLRHEKNEKFLKSKNHSMLWKDITAQLKDTLHCIVTPNQAMNKYYSLKKRWKEVVDAPTGTERKYFRQKEQFDEIYGTRESTKPTITLDTLEKNPERQGPKQSSEQPKRNKGTAKRRSDVLEVLERHNKQFNDKMEQMHTDKMARLDRLLNLYEREIEAKESCNVFRYRFH</sequence>